<dbReference type="OrthoDB" id="10266039at2759"/>
<comment type="similarity">
    <text evidence="1">Belongs to the allantoicase family.</text>
</comment>
<dbReference type="GO" id="GO:0004037">
    <property type="term" value="F:allantoicase activity"/>
    <property type="evidence" value="ECO:0007669"/>
    <property type="project" value="InterPro"/>
</dbReference>
<sequence length="383" mass="41823">MPSAPAPDFSSLPDLALGGSVLFATDDFFAVAENLISKPDPVWDEKKFTEYGWETRRKRIAGHDWAIIKLGFSGIVKGVDLDTAFFTGNYTPRVSIQAACLKDEDIKLTRRSEMGTAATAEELAAAEAVNSDSWEEILPMVALKSGTPETRHNLFRIDSSERWTHLRINYYPDGGVARLRVLGEVVRDWSGGPNSAPEVPLGILGKALSWSDAHYGKPSLLISPGDAEGMYDGWETARNPERPPEYKVEDGKLVLPGSVWAVLKLGHAGSISKIEVDTTHFKGNFPESCTIEGCLHLGDDEPFAQAKTARAKRSKLKSDVTWFTILERTKLEANKKHTFDVPEGDARGVATHVRLTLLPDGGVGRLRLHGTIKKYVGARGGGG</sequence>
<protein>
    <submittedName>
        <fullName evidence="3">Allantoicase domain-containing protein</fullName>
    </submittedName>
</protein>
<dbReference type="AlphaFoldDB" id="A0A4V1IQU4"/>
<dbReference type="PIRSF" id="PIRSF016516">
    <property type="entry name" value="Allantoicase"/>
    <property type="match status" value="1"/>
</dbReference>
<dbReference type="EMBL" id="KZ997169">
    <property type="protein sequence ID" value="RKO87767.1"/>
    <property type="molecule type" value="Genomic_DNA"/>
</dbReference>
<dbReference type="PANTHER" id="PTHR12045:SF3">
    <property type="entry name" value="INACTIVE ALLANTOICASE-RELATED"/>
    <property type="match status" value="1"/>
</dbReference>
<gene>
    <name evidence="3" type="ORF">BDK51DRAFT_36433</name>
</gene>
<dbReference type="Pfam" id="PF03561">
    <property type="entry name" value="Allantoicase"/>
    <property type="match status" value="2"/>
</dbReference>
<dbReference type="PANTHER" id="PTHR12045">
    <property type="entry name" value="ALLANTOICASE"/>
    <property type="match status" value="1"/>
</dbReference>
<evidence type="ECO:0000313" key="4">
    <source>
        <dbReference type="Proteomes" id="UP000269721"/>
    </source>
</evidence>
<dbReference type="Proteomes" id="UP000269721">
    <property type="component" value="Unassembled WGS sequence"/>
</dbReference>
<dbReference type="InterPro" id="IPR015908">
    <property type="entry name" value="Allantoicase_dom"/>
</dbReference>
<dbReference type="HAMAP" id="MF_00813">
    <property type="entry name" value="Allantoicase"/>
    <property type="match status" value="1"/>
</dbReference>
<dbReference type="InterPro" id="IPR005164">
    <property type="entry name" value="Allantoicase"/>
</dbReference>
<proteinExistence type="inferred from homology"/>
<name>A0A4V1IQU4_9FUNG</name>
<evidence type="ECO:0000259" key="2">
    <source>
        <dbReference type="Pfam" id="PF03561"/>
    </source>
</evidence>
<feature type="domain" description="Allantoicase" evidence="2">
    <location>
        <begin position="18"/>
        <end position="185"/>
    </location>
</feature>
<organism evidence="3 4">
    <name type="scientific">Blyttiomyces helicus</name>
    <dbReference type="NCBI Taxonomy" id="388810"/>
    <lineage>
        <taxon>Eukaryota</taxon>
        <taxon>Fungi</taxon>
        <taxon>Fungi incertae sedis</taxon>
        <taxon>Chytridiomycota</taxon>
        <taxon>Chytridiomycota incertae sedis</taxon>
        <taxon>Chytridiomycetes</taxon>
        <taxon>Chytridiomycetes incertae sedis</taxon>
        <taxon>Blyttiomyces</taxon>
    </lineage>
</organism>
<evidence type="ECO:0000313" key="3">
    <source>
        <dbReference type="EMBL" id="RKO87767.1"/>
    </source>
</evidence>
<dbReference type="GO" id="GO:0000256">
    <property type="term" value="P:allantoin catabolic process"/>
    <property type="evidence" value="ECO:0007669"/>
    <property type="project" value="InterPro"/>
</dbReference>
<accession>A0A4V1IQU4</accession>
<evidence type="ECO:0000256" key="1">
    <source>
        <dbReference type="ARBA" id="ARBA00009242"/>
    </source>
</evidence>
<dbReference type="NCBIfam" id="TIGR02961">
    <property type="entry name" value="allantoicase"/>
    <property type="match status" value="1"/>
</dbReference>
<reference evidence="4" key="1">
    <citation type="journal article" date="2018" name="Nat. Microbiol.">
        <title>Leveraging single-cell genomics to expand the fungal tree of life.</title>
        <authorList>
            <person name="Ahrendt S.R."/>
            <person name="Quandt C.A."/>
            <person name="Ciobanu D."/>
            <person name="Clum A."/>
            <person name="Salamov A."/>
            <person name="Andreopoulos B."/>
            <person name="Cheng J.F."/>
            <person name="Woyke T."/>
            <person name="Pelin A."/>
            <person name="Henrissat B."/>
            <person name="Reynolds N.K."/>
            <person name="Benny G.L."/>
            <person name="Smith M.E."/>
            <person name="James T.Y."/>
            <person name="Grigoriev I.V."/>
        </authorList>
    </citation>
    <scope>NUCLEOTIDE SEQUENCE [LARGE SCALE GENOMIC DNA]</scope>
</reference>
<feature type="domain" description="Allantoicase" evidence="2">
    <location>
        <begin position="205"/>
        <end position="372"/>
    </location>
</feature>
<keyword evidence="4" id="KW-1185">Reference proteome</keyword>
<dbReference type="InterPro" id="IPR008979">
    <property type="entry name" value="Galactose-bd-like_sf"/>
</dbReference>
<dbReference type="Gene3D" id="2.60.120.260">
    <property type="entry name" value="Galactose-binding domain-like"/>
    <property type="match status" value="2"/>
</dbReference>
<dbReference type="SUPFAM" id="SSF49785">
    <property type="entry name" value="Galactose-binding domain-like"/>
    <property type="match status" value="2"/>
</dbReference>